<dbReference type="PANTHER" id="PTHR47573">
    <property type="entry name" value="PROTEIN AF-9 HOMOLOG"/>
    <property type="match status" value="1"/>
</dbReference>
<dbReference type="PROSITE" id="PS51037">
    <property type="entry name" value="YEATS"/>
    <property type="match status" value="1"/>
</dbReference>
<keyword evidence="4 5" id="KW-0539">Nucleus</keyword>
<dbReference type="GO" id="GO:0006355">
    <property type="term" value="P:regulation of DNA-templated transcription"/>
    <property type="evidence" value="ECO:0007669"/>
    <property type="project" value="InterPro"/>
</dbReference>
<comment type="caution">
    <text evidence="8">The sequence shown here is derived from an EMBL/GenBank/DDBJ whole genome shotgun (WGS) entry which is preliminary data.</text>
</comment>
<keyword evidence="9" id="KW-1185">Reference proteome</keyword>
<dbReference type="GO" id="GO:0005634">
    <property type="term" value="C:nucleus"/>
    <property type="evidence" value="ECO:0007669"/>
    <property type="project" value="UniProtKB-SubCell"/>
</dbReference>
<evidence type="ECO:0000256" key="6">
    <source>
        <dbReference type="SAM" id="Coils"/>
    </source>
</evidence>
<reference evidence="8 9" key="1">
    <citation type="submission" date="2019-09" db="EMBL/GenBank/DDBJ databases">
        <title>Draft genome of the ectomycorrhizal ascomycete Sphaerosporella brunnea.</title>
        <authorList>
            <consortium name="DOE Joint Genome Institute"/>
            <person name="Benucci G.M."/>
            <person name="Marozzi G."/>
            <person name="Antonielli L."/>
            <person name="Sanchez S."/>
            <person name="Marco P."/>
            <person name="Wang X."/>
            <person name="Falini L.B."/>
            <person name="Barry K."/>
            <person name="Haridas S."/>
            <person name="Lipzen A."/>
            <person name="Labutti K."/>
            <person name="Grigoriev I.V."/>
            <person name="Murat C."/>
            <person name="Martin F."/>
            <person name="Albertini E."/>
            <person name="Donnini D."/>
            <person name="Bonito G."/>
        </authorList>
    </citation>
    <scope>NUCLEOTIDE SEQUENCE [LARGE SCALE GENOMIC DNA]</scope>
    <source>
        <strain evidence="8 9">Sb_GMNB300</strain>
    </source>
</reference>
<sequence>MPSSNTKRLKGVSIYRPIVYGNIAVPVDPAERPRGMPADHTHQWTISVKGVDGADITHFIKKVQFKLHADTYANPTRTLEHPPFEVSESGWGEFEIQIKLFFHPESNEKPLTLFHYLKLHPYNGDEAELELARQQRRPVMSYNYDELVFNEPTEAMYDILTSKGSAKLPSKGKTKHREEFVAEAEAVELDRLGAGFKTVQEHVEKTREKLAAKEKEVAEMKKRLEELNNS</sequence>
<feature type="coiled-coil region" evidence="6">
    <location>
        <begin position="196"/>
        <end position="230"/>
    </location>
</feature>
<evidence type="ECO:0000313" key="9">
    <source>
        <dbReference type="Proteomes" id="UP000326924"/>
    </source>
</evidence>
<evidence type="ECO:0000256" key="2">
    <source>
        <dbReference type="ARBA" id="ARBA00023015"/>
    </source>
</evidence>
<evidence type="ECO:0000256" key="3">
    <source>
        <dbReference type="ARBA" id="ARBA00023163"/>
    </source>
</evidence>
<dbReference type="Proteomes" id="UP000326924">
    <property type="component" value="Unassembled WGS sequence"/>
</dbReference>
<dbReference type="InterPro" id="IPR005033">
    <property type="entry name" value="YEATS"/>
</dbReference>
<organism evidence="8 9">
    <name type="scientific">Sphaerosporella brunnea</name>
    <dbReference type="NCBI Taxonomy" id="1250544"/>
    <lineage>
        <taxon>Eukaryota</taxon>
        <taxon>Fungi</taxon>
        <taxon>Dikarya</taxon>
        <taxon>Ascomycota</taxon>
        <taxon>Pezizomycotina</taxon>
        <taxon>Pezizomycetes</taxon>
        <taxon>Pezizales</taxon>
        <taxon>Pyronemataceae</taxon>
        <taxon>Sphaerosporella</taxon>
    </lineage>
</organism>
<keyword evidence="2" id="KW-0805">Transcription regulation</keyword>
<dbReference type="Pfam" id="PF03366">
    <property type="entry name" value="YEATS"/>
    <property type="match status" value="1"/>
</dbReference>
<dbReference type="GO" id="GO:0000785">
    <property type="term" value="C:chromatin"/>
    <property type="evidence" value="ECO:0007669"/>
    <property type="project" value="UniProtKB-ARBA"/>
</dbReference>
<evidence type="ECO:0000256" key="4">
    <source>
        <dbReference type="ARBA" id="ARBA00023242"/>
    </source>
</evidence>
<dbReference type="InterPro" id="IPR055129">
    <property type="entry name" value="YEATS_dom"/>
</dbReference>
<feature type="domain" description="YEATS" evidence="7">
    <location>
        <begin position="8"/>
        <end position="163"/>
    </location>
</feature>
<protein>
    <recommendedName>
        <fullName evidence="1">Protein AF-9 homolog</fullName>
    </recommendedName>
</protein>
<evidence type="ECO:0000313" key="8">
    <source>
        <dbReference type="EMBL" id="KAA8893735.1"/>
    </source>
</evidence>
<comment type="subcellular location">
    <subcellularLocation>
        <location evidence="5">Nucleus</location>
    </subcellularLocation>
</comment>
<keyword evidence="3" id="KW-0804">Transcription</keyword>
<dbReference type="PANTHER" id="PTHR47573:SF1">
    <property type="entry name" value="PROTEIN AF-9 HOMOLOG"/>
    <property type="match status" value="1"/>
</dbReference>
<accession>A0A5J5EDQ5</accession>
<name>A0A5J5EDQ5_9PEZI</name>
<dbReference type="InterPro" id="IPR038704">
    <property type="entry name" value="YEAST_sf"/>
</dbReference>
<evidence type="ECO:0000259" key="7">
    <source>
        <dbReference type="PROSITE" id="PS51037"/>
    </source>
</evidence>
<dbReference type="FunCoup" id="A0A5J5EDQ5">
    <property type="interactions" value="743"/>
</dbReference>
<gene>
    <name evidence="8" type="ORF">FN846DRAFT_1003672</name>
</gene>
<dbReference type="CDD" id="cd16908">
    <property type="entry name" value="YEATS_Yaf9_like"/>
    <property type="match status" value="1"/>
</dbReference>
<keyword evidence="6" id="KW-0175">Coiled coil</keyword>
<dbReference type="AlphaFoldDB" id="A0A5J5EDQ5"/>
<dbReference type="InParanoid" id="A0A5J5EDQ5"/>
<dbReference type="Gene3D" id="2.60.40.1970">
    <property type="entry name" value="YEATS domain"/>
    <property type="match status" value="1"/>
</dbReference>
<proteinExistence type="predicted"/>
<dbReference type="EMBL" id="VXIS01000408">
    <property type="protein sequence ID" value="KAA8893735.1"/>
    <property type="molecule type" value="Genomic_DNA"/>
</dbReference>
<dbReference type="OrthoDB" id="16041at2759"/>
<evidence type="ECO:0000256" key="5">
    <source>
        <dbReference type="PROSITE-ProRule" id="PRU00376"/>
    </source>
</evidence>
<evidence type="ECO:0000256" key="1">
    <source>
        <dbReference type="ARBA" id="ARBA00022408"/>
    </source>
</evidence>